<dbReference type="InterPro" id="IPR029787">
    <property type="entry name" value="Nucleotide_cyclase"/>
</dbReference>
<feature type="domain" description="GGDEF" evidence="5">
    <location>
        <begin position="230"/>
        <end position="364"/>
    </location>
</feature>
<keyword evidence="7" id="KW-1185">Reference proteome</keyword>
<feature type="transmembrane region" description="Helical" evidence="4">
    <location>
        <begin position="165"/>
        <end position="185"/>
    </location>
</feature>
<dbReference type="EC" id="2.7.7.65" evidence="2"/>
<comment type="cofactor">
    <cofactor evidence="1">
        <name>Mg(2+)</name>
        <dbReference type="ChEBI" id="CHEBI:18420"/>
    </cofactor>
</comment>
<dbReference type="NCBIfam" id="TIGR00254">
    <property type="entry name" value="GGDEF"/>
    <property type="match status" value="1"/>
</dbReference>
<dbReference type="InterPro" id="IPR050469">
    <property type="entry name" value="Diguanylate_Cyclase"/>
</dbReference>
<dbReference type="GO" id="GO:1902201">
    <property type="term" value="P:negative regulation of bacterial-type flagellum-dependent cell motility"/>
    <property type="evidence" value="ECO:0007669"/>
    <property type="project" value="TreeGrafter"/>
</dbReference>
<feature type="transmembrane region" description="Helical" evidence="4">
    <location>
        <begin position="86"/>
        <end position="103"/>
    </location>
</feature>
<accession>A0A148KNE6</accession>
<feature type="transmembrane region" description="Helical" evidence="4">
    <location>
        <begin position="109"/>
        <end position="126"/>
    </location>
</feature>
<dbReference type="Gene3D" id="3.30.70.270">
    <property type="match status" value="1"/>
</dbReference>
<dbReference type="PANTHER" id="PTHR45138:SF9">
    <property type="entry name" value="DIGUANYLATE CYCLASE DGCM-RELATED"/>
    <property type="match status" value="1"/>
</dbReference>
<evidence type="ECO:0000256" key="4">
    <source>
        <dbReference type="SAM" id="Phobius"/>
    </source>
</evidence>
<dbReference type="SMART" id="SM00267">
    <property type="entry name" value="GGDEF"/>
    <property type="match status" value="1"/>
</dbReference>
<keyword evidence="4" id="KW-0812">Transmembrane</keyword>
<feature type="transmembrane region" description="Helical" evidence="4">
    <location>
        <begin position="32"/>
        <end position="50"/>
    </location>
</feature>
<dbReference type="AlphaFoldDB" id="A0A148KNE6"/>
<dbReference type="Pfam" id="PF00990">
    <property type="entry name" value="GGDEF"/>
    <property type="match status" value="1"/>
</dbReference>
<dbReference type="Proteomes" id="UP000070299">
    <property type="component" value="Unassembled WGS sequence"/>
</dbReference>
<dbReference type="RefSeq" id="WP_068379433.1">
    <property type="nucleotide sequence ID" value="NZ_LSNE01000009.1"/>
</dbReference>
<reference evidence="7" key="1">
    <citation type="submission" date="2016-02" db="EMBL/GenBank/DDBJ databases">
        <authorList>
            <person name="Schultz-Johansen M."/>
            <person name="Glaring M.A."/>
            <person name="Bech P.K."/>
            <person name="Stougaard P."/>
        </authorList>
    </citation>
    <scope>NUCLEOTIDE SEQUENCE [LARGE SCALE GENOMIC DNA]</scope>
    <source>
        <strain evidence="7">S66</strain>
    </source>
</reference>
<dbReference type="InterPro" id="IPR043128">
    <property type="entry name" value="Rev_trsase/Diguanyl_cyclase"/>
</dbReference>
<dbReference type="EMBL" id="LSNE01000009">
    <property type="protein sequence ID" value="KXI27827.1"/>
    <property type="molecule type" value="Genomic_DNA"/>
</dbReference>
<evidence type="ECO:0000256" key="3">
    <source>
        <dbReference type="ARBA" id="ARBA00034247"/>
    </source>
</evidence>
<organism evidence="6 7">
    <name type="scientific">Paraglaciecola hydrolytica</name>
    <dbReference type="NCBI Taxonomy" id="1799789"/>
    <lineage>
        <taxon>Bacteria</taxon>
        <taxon>Pseudomonadati</taxon>
        <taxon>Pseudomonadota</taxon>
        <taxon>Gammaproteobacteria</taxon>
        <taxon>Alteromonadales</taxon>
        <taxon>Alteromonadaceae</taxon>
        <taxon>Paraglaciecola</taxon>
    </lineage>
</organism>
<keyword evidence="4" id="KW-0472">Membrane</keyword>
<dbReference type="FunFam" id="3.30.70.270:FF:000001">
    <property type="entry name" value="Diguanylate cyclase domain protein"/>
    <property type="match status" value="1"/>
</dbReference>
<evidence type="ECO:0000256" key="2">
    <source>
        <dbReference type="ARBA" id="ARBA00012528"/>
    </source>
</evidence>
<dbReference type="PANTHER" id="PTHR45138">
    <property type="entry name" value="REGULATORY COMPONENTS OF SENSORY TRANSDUCTION SYSTEM"/>
    <property type="match status" value="1"/>
</dbReference>
<gene>
    <name evidence="6" type="ORF">AX660_20070</name>
</gene>
<dbReference type="STRING" id="1799789.AX660_20070"/>
<dbReference type="GO" id="GO:0005886">
    <property type="term" value="C:plasma membrane"/>
    <property type="evidence" value="ECO:0007669"/>
    <property type="project" value="TreeGrafter"/>
</dbReference>
<dbReference type="OrthoDB" id="9759607at2"/>
<proteinExistence type="predicted"/>
<dbReference type="PROSITE" id="PS50887">
    <property type="entry name" value="GGDEF"/>
    <property type="match status" value="1"/>
</dbReference>
<evidence type="ECO:0000313" key="6">
    <source>
        <dbReference type="EMBL" id="KXI27827.1"/>
    </source>
</evidence>
<comment type="caution">
    <text evidence="6">The sequence shown here is derived from an EMBL/GenBank/DDBJ whole genome shotgun (WGS) entry which is preliminary data.</text>
</comment>
<evidence type="ECO:0000313" key="7">
    <source>
        <dbReference type="Proteomes" id="UP000070299"/>
    </source>
</evidence>
<feature type="transmembrane region" description="Helical" evidence="4">
    <location>
        <begin position="56"/>
        <end position="74"/>
    </location>
</feature>
<dbReference type="InterPro" id="IPR000160">
    <property type="entry name" value="GGDEF_dom"/>
</dbReference>
<comment type="catalytic activity">
    <reaction evidence="3">
        <text>2 GTP = 3',3'-c-di-GMP + 2 diphosphate</text>
        <dbReference type="Rhea" id="RHEA:24898"/>
        <dbReference type="ChEBI" id="CHEBI:33019"/>
        <dbReference type="ChEBI" id="CHEBI:37565"/>
        <dbReference type="ChEBI" id="CHEBI:58805"/>
        <dbReference type="EC" id="2.7.7.65"/>
    </reaction>
</comment>
<feature type="transmembrane region" description="Helical" evidence="4">
    <location>
        <begin position="133"/>
        <end position="159"/>
    </location>
</feature>
<sequence>MMITPKFVSALTQIGTQRLDPVEASKVQITNIVALITCVVAFIYALYFHFALDQGYIALANLGFVLCYFLPVLINYKYFYRLAKSWFFMVLIAHVCLFGFYVFSQAAGFHFYYLIIIPGVFLLFNQQDKIEKFAFCLLAILLFFVSELSVHSAPMIVLAPTAEKTLFLSVIFVIMTETYFIMSVLSRNIGLYENELKLMASTDILTGINNRRIFMLLGKELFEHARRYNNPLSLMMLDIDYFKKINDQYGHLVGDKALQQVALTLQANLRASDVLARYGGEEFVILLPQTDSTNALELAQKLREEVSLIRLEIKGFEPISFTTSIGLAQYHDQLKSVTQLLNNADKALYQAKKAGRNKVLAYQV</sequence>
<name>A0A148KNE6_9ALTE</name>
<dbReference type="CDD" id="cd01949">
    <property type="entry name" value="GGDEF"/>
    <property type="match status" value="1"/>
</dbReference>
<protein>
    <recommendedName>
        <fullName evidence="2">diguanylate cyclase</fullName>
        <ecNumber evidence="2">2.7.7.65</ecNumber>
    </recommendedName>
</protein>
<keyword evidence="4" id="KW-1133">Transmembrane helix</keyword>
<evidence type="ECO:0000256" key="1">
    <source>
        <dbReference type="ARBA" id="ARBA00001946"/>
    </source>
</evidence>
<dbReference type="GO" id="GO:0052621">
    <property type="term" value="F:diguanylate cyclase activity"/>
    <property type="evidence" value="ECO:0007669"/>
    <property type="project" value="UniProtKB-EC"/>
</dbReference>
<dbReference type="GO" id="GO:0043709">
    <property type="term" value="P:cell adhesion involved in single-species biofilm formation"/>
    <property type="evidence" value="ECO:0007669"/>
    <property type="project" value="TreeGrafter"/>
</dbReference>
<evidence type="ECO:0000259" key="5">
    <source>
        <dbReference type="PROSITE" id="PS50887"/>
    </source>
</evidence>
<dbReference type="SUPFAM" id="SSF55073">
    <property type="entry name" value="Nucleotide cyclase"/>
    <property type="match status" value="1"/>
</dbReference>